<feature type="transmembrane region" description="Helical" evidence="6">
    <location>
        <begin position="110"/>
        <end position="137"/>
    </location>
</feature>
<feature type="compositionally biased region" description="Basic residues" evidence="5">
    <location>
        <begin position="217"/>
        <end position="229"/>
    </location>
</feature>
<evidence type="ECO:0000313" key="7">
    <source>
        <dbReference type="EMBL" id="KAK3057185.1"/>
    </source>
</evidence>
<evidence type="ECO:0000256" key="5">
    <source>
        <dbReference type="SAM" id="MobiDB-lite"/>
    </source>
</evidence>
<feature type="transmembrane region" description="Helical" evidence="6">
    <location>
        <begin position="422"/>
        <end position="443"/>
    </location>
</feature>
<evidence type="ECO:0000256" key="2">
    <source>
        <dbReference type="ARBA" id="ARBA00022692"/>
    </source>
</evidence>
<keyword evidence="8" id="KW-1185">Reference proteome</keyword>
<keyword evidence="2 6" id="KW-0812">Transmembrane</keyword>
<dbReference type="Gene3D" id="1.20.1250.20">
    <property type="entry name" value="MFS general substrate transporter like domains"/>
    <property type="match status" value="2"/>
</dbReference>
<feature type="transmembrane region" description="Helical" evidence="6">
    <location>
        <begin position="286"/>
        <end position="305"/>
    </location>
</feature>
<feature type="transmembrane region" description="Helical" evidence="6">
    <location>
        <begin position="149"/>
        <end position="170"/>
    </location>
</feature>
<feature type="transmembrane region" description="Helical" evidence="6">
    <location>
        <begin position="387"/>
        <end position="410"/>
    </location>
</feature>
<reference evidence="7" key="1">
    <citation type="submission" date="2023-04" db="EMBL/GenBank/DDBJ databases">
        <title>Black Yeasts Isolated from many extreme environments.</title>
        <authorList>
            <person name="Coleine C."/>
            <person name="Stajich J.E."/>
            <person name="Selbmann L."/>
        </authorList>
    </citation>
    <scope>NUCLEOTIDE SEQUENCE</scope>
    <source>
        <strain evidence="7">CCFEE 5312</strain>
    </source>
</reference>
<comment type="subcellular location">
    <subcellularLocation>
        <location evidence="1">Membrane</location>
        <topology evidence="1">Multi-pass membrane protein</topology>
    </subcellularLocation>
</comment>
<dbReference type="SUPFAM" id="SSF103473">
    <property type="entry name" value="MFS general substrate transporter"/>
    <property type="match status" value="1"/>
</dbReference>
<feature type="transmembrane region" description="Helical" evidence="6">
    <location>
        <begin position="473"/>
        <end position="492"/>
    </location>
</feature>
<evidence type="ECO:0000313" key="8">
    <source>
        <dbReference type="Proteomes" id="UP001271007"/>
    </source>
</evidence>
<evidence type="ECO:0000256" key="3">
    <source>
        <dbReference type="ARBA" id="ARBA00022989"/>
    </source>
</evidence>
<dbReference type="PANTHER" id="PTHR21576:SF158">
    <property type="entry name" value="RIBOSOMAL RNA-PROCESSING PROTEIN 12-LIKE CONSERVED DOMAIN-CONTAINING PROTEIN"/>
    <property type="match status" value="1"/>
</dbReference>
<comment type="caution">
    <text evidence="7">The sequence shown here is derived from an EMBL/GenBank/DDBJ whole genome shotgun (WGS) entry which is preliminary data.</text>
</comment>
<protein>
    <recommendedName>
        <fullName evidence="9">MFS general substrate transporter</fullName>
    </recommendedName>
</protein>
<dbReference type="PROSITE" id="PS51257">
    <property type="entry name" value="PROKAR_LIPOPROTEIN"/>
    <property type="match status" value="1"/>
</dbReference>
<name>A0AAJ0GGP7_9PEZI</name>
<feature type="transmembrane region" description="Helical" evidence="6">
    <location>
        <begin position="361"/>
        <end position="381"/>
    </location>
</feature>
<gene>
    <name evidence="7" type="ORF">LTR09_002224</name>
</gene>
<dbReference type="GO" id="GO:0022857">
    <property type="term" value="F:transmembrane transporter activity"/>
    <property type="evidence" value="ECO:0007669"/>
    <property type="project" value="InterPro"/>
</dbReference>
<dbReference type="InterPro" id="IPR036259">
    <property type="entry name" value="MFS_trans_sf"/>
</dbReference>
<proteinExistence type="predicted"/>
<dbReference type="PANTHER" id="PTHR21576">
    <property type="entry name" value="UNCHARACTERIZED NODULIN-LIKE PROTEIN"/>
    <property type="match status" value="1"/>
</dbReference>
<feature type="transmembrane region" description="Helical" evidence="6">
    <location>
        <begin position="82"/>
        <end position="98"/>
    </location>
</feature>
<dbReference type="AlphaFoldDB" id="A0AAJ0GGP7"/>
<dbReference type="InterPro" id="IPR011701">
    <property type="entry name" value="MFS"/>
</dbReference>
<evidence type="ECO:0008006" key="9">
    <source>
        <dbReference type="Google" id="ProtNLM"/>
    </source>
</evidence>
<organism evidence="7 8">
    <name type="scientific">Extremus antarcticus</name>
    <dbReference type="NCBI Taxonomy" id="702011"/>
    <lineage>
        <taxon>Eukaryota</taxon>
        <taxon>Fungi</taxon>
        <taxon>Dikarya</taxon>
        <taxon>Ascomycota</taxon>
        <taxon>Pezizomycotina</taxon>
        <taxon>Dothideomycetes</taxon>
        <taxon>Dothideomycetidae</taxon>
        <taxon>Mycosphaerellales</taxon>
        <taxon>Extremaceae</taxon>
        <taxon>Extremus</taxon>
    </lineage>
</organism>
<dbReference type="EMBL" id="JAWDJX010000004">
    <property type="protein sequence ID" value="KAK3057185.1"/>
    <property type="molecule type" value="Genomic_DNA"/>
</dbReference>
<dbReference type="Proteomes" id="UP001271007">
    <property type="component" value="Unassembled WGS sequence"/>
</dbReference>
<feature type="region of interest" description="Disordered" evidence="5">
    <location>
        <begin position="214"/>
        <end position="253"/>
    </location>
</feature>
<dbReference type="Pfam" id="PF07690">
    <property type="entry name" value="MFS_1"/>
    <property type="match status" value="1"/>
</dbReference>
<evidence type="ECO:0000256" key="1">
    <source>
        <dbReference type="ARBA" id="ARBA00004141"/>
    </source>
</evidence>
<sequence length="513" mass="55113">MKGPSPLEQTNRKARILSVVAGTAIALSCGTNYAFSAWEPAFAERLQLTATQANLIGNFGNMGMYAMGIPGGILIDSKGPRWGVFIGVIGLAVGYYPLHTAYDKGEGSMSVPVLCFFSLMTGIASCTAFSAALKVCALNWPQHRGTATAFPLSAFGLSAFFWTTLSSLLFPNDTSAYLLLLAIGATTLVFIGLIFLRVVPTTTAYDAVATDDGTSNRLRRTSSHSRHSSKASTGGEVGREDERASLVSSDGSVPGDMENIKAHAVHHHKPDITGWILLRTPKFWQLWIILGLLCGVGLMTINNIGNDARALWYHYDPSVSHDFIQGRQLIHVGILSLGSFTGRLCSGIGSDWLIHHNSSRFWTLVASASIFTIAQMVAMTLQDPYMLFWLSSLTGLAYGALFGVFPALVADAFGTSGMAINWGAMTLAPVVTGNVFNLLYGSILDGNSVKKGGKGEHSGELVCSAGKACYSSAYWVTLVASIVGICWTLWCIRTEKVEKLRDGREVEGREHEG</sequence>
<evidence type="ECO:0000256" key="6">
    <source>
        <dbReference type="SAM" id="Phobius"/>
    </source>
</evidence>
<accession>A0AAJ0GGP7</accession>
<keyword evidence="3 6" id="KW-1133">Transmembrane helix</keyword>
<dbReference type="GO" id="GO:0000329">
    <property type="term" value="C:fungal-type vacuole membrane"/>
    <property type="evidence" value="ECO:0007669"/>
    <property type="project" value="TreeGrafter"/>
</dbReference>
<keyword evidence="4 6" id="KW-0472">Membrane</keyword>
<feature type="transmembrane region" description="Helical" evidence="6">
    <location>
        <begin position="176"/>
        <end position="196"/>
    </location>
</feature>
<feature type="transmembrane region" description="Helical" evidence="6">
    <location>
        <begin position="16"/>
        <end position="35"/>
    </location>
</feature>
<evidence type="ECO:0000256" key="4">
    <source>
        <dbReference type="ARBA" id="ARBA00023136"/>
    </source>
</evidence>